<dbReference type="InterPro" id="IPR011322">
    <property type="entry name" value="N-reg_PII-like_a/b"/>
</dbReference>
<dbReference type="GO" id="GO:0010038">
    <property type="term" value="P:response to metal ion"/>
    <property type="evidence" value="ECO:0007669"/>
    <property type="project" value="InterPro"/>
</dbReference>
<keyword evidence="3" id="KW-1185">Reference proteome</keyword>
<dbReference type="GO" id="GO:0005507">
    <property type="term" value="F:copper ion binding"/>
    <property type="evidence" value="ECO:0007669"/>
    <property type="project" value="TreeGrafter"/>
</dbReference>
<organism evidence="2 3">
    <name type="scientific">Niveispirillum lacus</name>
    <dbReference type="NCBI Taxonomy" id="1981099"/>
    <lineage>
        <taxon>Bacteria</taxon>
        <taxon>Pseudomonadati</taxon>
        <taxon>Pseudomonadota</taxon>
        <taxon>Alphaproteobacteria</taxon>
        <taxon>Rhodospirillales</taxon>
        <taxon>Azospirillaceae</taxon>
        <taxon>Niveispirillum</taxon>
    </lineage>
</organism>
<dbReference type="OrthoDB" id="37622at2"/>
<dbReference type="Pfam" id="PF03091">
    <property type="entry name" value="CutA1"/>
    <property type="match status" value="1"/>
</dbReference>
<dbReference type="RefSeq" id="WP_094456742.1">
    <property type="nucleotide sequence ID" value="NZ_NOXU01000029.1"/>
</dbReference>
<dbReference type="EMBL" id="NOXU01000029">
    <property type="protein sequence ID" value="OYQ34337.1"/>
    <property type="molecule type" value="Genomic_DNA"/>
</dbReference>
<proteinExistence type="inferred from homology"/>
<evidence type="ECO:0000313" key="3">
    <source>
        <dbReference type="Proteomes" id="UP000216998"/>
    </source>
</evidence>
<comment type="caution">
    <text evidence="2">The sequence shown here is derived from an EMBL/GenBank/DDBJ whole genome shotgun (WGS) entry which is preliminary data.</text>
</comment>
<reference evidence="2 3" key="1">
    <citation type="submission" date="2017-07" db="EMBL/GenBank/DDBJ databases">
        <title>Niveispirillum cyanobacteriorum sp. nov., isolated from cyanobacterial aggregates in a eutrophic lake.</title>
        <authorList>
            <person name="Cai H."/>
        </authorList>
    </citation>
    <scope>NUCLEOTIDE SEQUENCE [LARGE SCALE GENOMIC DNA]</scope>
    <source>
        <strain evidence="3">TH1-14</strain>
    </source>
</reference>
<dbReference type="AlphaFoldDB" id="A0A255YYL8"/>
<protein>
    <submittedName>
        <fullName evidence="2">Divalent-cation tolerance protein CutA</fullName>
    </submittedName>
</protein>
<dbReference type="InterPro" id="IPR004323">
    <property type="entry name" value="Ion_tolerance_CutA"/>
</dbReference>
<sequence>MSAEISLVYVTTPDSDLARTIAADVVTAGLAACANIITGMESVYRWQGKVESATETVLILKTRSDGVAALSARVRALHPYEVPCILALPVTSGLPDYLAWLAAESAGQTISAR</sequence>
<accession>A0A255YYL8</accession>
<dbReference type="PANTHER" id="PTHR23419">
    <property type="entry name" value="DIVALENT CATION TOLERANCE CUTA-RELATED"/>
    <property type="match status" value="1"/>
</dbReference>
<name>A0A255YYL8_9PROT</name>
<dbReference type="PANTHER" id="PTHR23419:SF8">
    <property type="entry name" value="FI09726P"/>
    <property type="match status" value="1"/>
</dbReference>
<dbReference type="Proteomes" id="UP000216998">
    <property type="component" value="Unassembled WGS sequence"/>
</dbReference>
<dbReference type="InterPro" id="IPR015867">
    <property type="entry name" value="N-reg_PII/ATP_PRibTrfase_C"/>
</dbReference>
<evidence type="ECO:0000256" key="1">
    <source>
        <dbReference type="ARBA" id="ARBA00010169"/>
    </source>
</evidence>
<dbReference type="SUPFAM" id="SSF54913">
    <property type="entry name" value="GlnB-like"/>
    <property type="match status" value="1"/>
</dbReference>
<comment type="similarity">
    <text evidence="1">Belongs to the CutA family.</text>
</comment>
<dbReference type="Gene3D" id="3.30.70.120">
    <property type="match status" value="1"/>
</dbReference>
<gene>
    <name evidence="2" type="ORF">CHU95_11680</name>
</gene>
<evidence type="ECO:0000313" key="2">
    <source>
        <dbReference type="EMBL" id="OYQ34337.1"/>
    </source>
</evidence>